<keyword evidence="3" id="KW-1185">Reference proteome</keyword>
<dbReference type="KEGG" id="fcy:FRACYDRAFT_244451"/>
<evidence type="ECO:0000313" key="3">
    <source>
        <dbReference type="Proteomes" id="UP000095751"/>
    </source>
</evidence>
<reference evidence="2 3" key="1">
    <citation type="submission" date="2016-09" db="EMBL/GenBank/DDBJ databases">
        <title>Extensive genetic diversity and differential bi-allelic expression allows diatom success in the polar Southern Ocean.</title>
        <authorList>
            <consortium name="DOE Joint Genome Institute"/>
            <person name="Mock T."/>
            <person name="Otillar R.P."/>
            <person name="Strauss J."/>
            <person name="Dupont C."/>
            <person name="Frickenhaus S."/>
            <person name="Maumus F."/>
            <person name="Mcmullan M."/>
            <person name="Sanges R."/>
            <person name="Schmutz J."/>
            <person name="Toseland A."/>
            <person name="Valas R."/>
            <person name="Veluchamy A."/>
            <person name="Ward B.J."/>
            <person name="Allen A."/>
            <person name="Barry K."/>
            <person name="Falciatore A."/>
            <person name="Ferrante M."/>
            <person name="Fortunato A.E."/>
            <person name="Gloeckner G."/>
            <person name="Gruber A."/>
            <person name="Hipkin R."/>
            <person name="Janech M."/>
            <person name="Kroth P."/>
            <person name="Leese F."/>
            <person name="Lindquist E."/>
            <person name="Lyon B.R."/>
            <person name="Martin J."/>
            <person name="Mayer C."/>
            <person name="Parker M."/>
            <person name="Quesneville H."/>
            <person name="Raymond J."/>
            <person name="Uhlig C."/>
            <person name="Valentin K.U."/>
            <person name="Worden A.Z."/>
            <person name="Armbrust E.V."/>
            <person name="Bowler C."/>
            <person name="Green B."/>
            <person name="Moulton V."/>
            <person name="Van Oosterhout C."/>
            <person name="Grigoriev I."/>
        </authorList>
    </citation>
    <scope>NUCLEOTIDE SEQUENCE [LARGE SCALE GENOMIC DNA]</scope>
    <source>
        <strain evidence="2 3">CCMP1102</strain>
    </source>
</reference>
<evidence type="ECO:0000256" key="1">
    <source>
        <dbReference type="SAM" id="MobiDB-lite"/>
    </source>
</evidence>
<name>A0A1E7F247_9STRA</name>
<protein>
    <submittedName>
        <fullName evidence="2">Uncharacterized protein</fullName>
    </submittedName>
</protein>
<feature type="region of interest" description="Disordered" evidence="1">
    <location>
        <begin position="35"/>
        <end position="55"/>
    </location>
</feature>
<feature type="compositionally biased region" description="Low complexity" evidence="1">
    <location>
        <begin position="373"/>
        <end position="390"/>
    </location>
</feature>
<sequence length="439" mass="48311">MNDNNNDDNHHHHHHIACGYIAGLHSLTPTSILASEEESELDVDDDDDDADEYENDNEFVGNFDSAWDSIQLVPMELLNEFEKELWTTQQKKFIYGTKIVSVIDAVIQVTNGSNESDESNENGNENCENNNNNINNGNNNNSITKVFRYLILNERPNLIQTAIEVPYVGAPYPYSTTNAVTPIIPIPPPSPISQTHLGGLAMVVPFWYKNNNHTNTSNNEIKTSNKNNNKNKSNNSNSNSISCLLIGAGGCSLAHTLASNLNNINNNSNNILDTTCTTKIEDDDDDEEDENGTTRSSNRRLIDILIIDAEDGTAPPESMRTIQFWEEMVIPALNMNINGRNRGGGGRDQGDGGGGGIVIGVNVIGTKKEKKTTTSTNNNSSSSSSNNNDNKVYDDATESMIVTVDDLKGYVDKPYAWEKQIRIATFNDVNADLDVATYK</sequence>
<dbReference type="PANTHER" id="PTHR36911">
    <property type="entry name" value="LIM ZINC-BINDING DOMAIN-CONTAINING PROTEIN-RELATED"/>
    <property type="match status" value="1"/>
</dbReference>
<dbReference type="EMBL" id="KV784365">
    <property type="protein sequence ID" value="OEU12194.1"/>
    <property type="molecule type" value="Genomic_DNA"/>
</dbReference>
<feature type="region of interest" description="Disordered" evidence="1">
    <location>
        <begin position="368"/>
        <end position="392"/>
    </location>
</feature>
<evidence type="ECO:0000313" key="2">
    <source>
        <dbReference type="EMBL" id="OEU12194.1"/>
    </source>
</evidence>
<gene>
    <name evidence="2" type="ORF">FRACYDRAFT_244451</name>
</gene>
<organism evidence="2 3">
    <name type="scientific">Fragilariopsis cylindrus CCMP1102</name>
    <dbReference type="NCBI Taxonomy" id="635003"/>
    <lineage>
        <taxon>Eukaryota</taxon>
        <taxon>Sar</taxon>
        <taxon>Stramenopiles</taxon>
        <taxon>Ochrophyta</taxon>
        <taxon>Bacillariophyta</taxon>
        <taxon>Bacillariophyceae</taxon>
        <taxon>Bacillariophycidae</taxon>
        <taxon>Bacillariales</taxon>
        <taxon>Bacillariaceae</taxon>
        <taxon>Fragilariopsis</taxon>
    </lineage>
</organism>
<dbReference type="OrthoDB" id="199813at2759"/>
<dbReference type="Proteomes" id="UP000095751">
    <property type="component" value="Unassembled WGS sequence"/>
</dbReference>
<dbReference type="AlphaFoldDB" id="A0A1E7F247"/>
<accession>A0A1E7F247</accession>
<feature type="region of interest" description="Disordered" evidence="1">
    <location>
        <begin position="213"/>
        <end position="235"/>
    </location>
</feature>
<feature type="region of interest" description="Disordered" evidence="1">
    <location>
        <begin position="112"/>
        <end position="139"/>
    </location>
</feature>
<dbReference type="InParanoid" id="A0A1E7F247"/>
<feature type="compositionally biased region" description="Low complexity" evidence="1">
    <location>
        <begin position="121"/>
        <end position="139"/>
    </location>
</feature>
<proteinExistence type="predicted"/>